<dbReference type="GO" id="GO:0005840">
    <property type="term" value="C:ribosome"/>
    <property type="evidence" value="ECO:0007669"/>
    <property type="project" value="UniProtKB-KW"/>
</dbReference>
<keyword evidence="5" id="KW-1185">Reference proteome</keyword>
<protein>
    <recommendedName>
        <fullName evidence="6">Ribosomal protein L2</fullName>
    </recommendedName>
</protein>
<dbReference type="Gene3D" id="3.30.420.80">
    <property type="entry name" value="Ribosomal protein S11"/>
    <property type="match status" value="1"/>
</dbReference>
<evidence type="ECO:0008006" key="6">
    <source>
        <dbReference type="Google" id="ProtNLM"/>
    </source>
</evidence>
<evidence type="ECO:0000256" key="3">
    <source>
        <dbReference type="SAM" id="MobiDB-lite"/>
    </source>
</evidence>
<gene>
    <name evidence="4" type="ORF">V1477_019876</name>
</gene>
<evidence type="ECO:0000256" key="2">
    <source>
        <dbReference type="ARBA" id="ARBA00023274"/>
    </source>
</evidence>
<dbReference type="GO" id="GO:1990904">
    <property type="term" value="C:ribonucleoprotein complex"/>
    <property type="evidence" value="ECO:0007669"/>
    <property type="project" value="UniProtKB-KW"/>
</dbReference>
<dbReference type="EMBL" id="JAYRBN010000116">
    <property type="protein sequence ID" value="KAL2721056.1"/>
    <property type="molecule type" value="Genomic_DNA"/>
</dbReference>
<keyword evidence="1" id="KW-0689">Ribosomal protein</keyword>
<reference evidence="4 5" key="1">
    <citation type="journal article" date="2024" name="Ann. Entomol. Soc. Am.">
        <title>Genomic analyses of the southern and eastern yellowjacket wasps (Hymenoptera: Vespidae) reveal evolutionary signatures of social life.</title>
        <authorList>
            <person name="Catto M.A."/>
            <person name="Caine P.B."/>
            <person name="Orr S.E."/>
            <person name="Hunt B.G."/>
            <person name="Goodisman M.A.D."/>
        </authorList>
    </citation>
    <scope>NUCLEOTIDE SEQUENCE [LARGE SCALE GENOMIC DNA]</scope>
    <source>
        <strain evidence="4">232</strain>
        <tissue evidence="4">Head and thorax</tissue>
    </source>
</reference>
<sequence>MSSITYKHHSSARFSAETFAENIGNLCLFNSIFKRGIHSNKSLIENCIEVTNRNPRNLERLLIARKPQGYHLEKQFRNFWHKLQVSPFQRYVVVEIVHFQNGPVITVSSNEWALKKLLYRDKRVPSKPEGGYECKNGSSLGLIKNAFAFVILEQRKTNFITGRSSYYPVLAGKRRSPVGKSKIQGGKGPSYAMGPGARKSEQGVMSNRCTIIGRTRLFFVPRQRSWLPTGPVRKYKHRSSPLAQRRIIIRSPI</sequence>
<evidence type="ECO:0000313" key="4">
    <source>
        <dbReference type="EMBL" id="KAL2721056.1"/>
    </source>
</evidence>
<dbReference type="Proteomes" id="UP001607303">
    <property type="component" value="Unassembled WGS sequence"/>
</dbReference>
<proteinExistence type="predicted"/>
<comment type="caution">
    <text evidence="4">The sequence shown here is derived from an EMBL/GenBank/DDBJ whole genome shotgun (WGS) entry which is preliminary data.</text>
</comment>
<accession>A0ABD2AKY1</accession>
<feature type="region of interest" description="Disordered" evidence="3">
    <location>
        <begin position="177"/>
        <end position="202"/>
    </location>
</feature>
<dbReference type="InterPro" id="IPR036967">
    <property type="entry name" value="Ribosomal_uS11_sf"/>
</dbReference>
<keyword evidence="2" id="KW-0687">Ribonucleoprotein</keyword>
<evidence type="ECO:0000256" key="1">
    <source>
        <dbReference type="ARBA" id="ARBA00022980"/>
    </source>
</evidence>
<evidence type="ECO:0000313" key="5">
    <source>
        <dbReference type="Proteomes" id="UP001607303"/>
    </source>
</evidence>
<organism evidence="4 5">
    <name type="scientific">Vespula maculifrons</name>
    <name type="common">Eastern yellow jacket</name>
    <name type="synonym">Wasp</name>
    <dbReference type="NCBI Taxonomy" id="7453"/>
    <lineage>
        <taxon>Eukaryota</taxon>
        <taxon>Metazoa</taxon>
        <taxon>Ecdysozoa</taxon>
        <taxon>Arthropoda</taxon>
        <taxon>Hexapoda</taxon>
        <taxon>Insecta</taxon>
        <taxon>Pterygota</taxon>
        <taxon>Neoptera</taxon>
        <taxon>Endopterygota</taxon>
        <taxon>Hymenoptera</taxon>
        <taxon>Apocrita</taxon>
        <taxon>Aculeata</taxon>
        <taxon>Vespoidea</taxon>
        <taxon>Vespidae</taxon>
        <taxon>Vespinae</taxon>
        <taxon>Vespula</taxon>
    </lineage>
</organism>
<dbReference type="AlphaFoldDB" id="A0ABD2AKY1"/>
<name>A0ABD2AKY1_VESMC</name>